<reference evidence="2 3" key="1">
    <citation type="submission" date="2015-12" db="EMBL/GenBank/DDBJ databases">
        <title>Complete genome of Lacimicrobium alkaliphilum KCTC 32984.</title>
        <authorList>
            <person name="Kim S.-G."/>
            <person name="Lee Y.-J."/>
        </authorList>
    </citation>
    <scope>NUCLEOTIDE SEQUENCE [LARGE SCALE GENOMIC DNA]</scope>
    <source>
        <strain evidence="2 3">YelD216</strain>
    </source>
</reference>
<dbReference type="Proteomes" id="UP000068447">
    <property type="component" value="Chromosome"/>
</dbReference>
<keyword evidence="1" id="KW-0472">Membrane</keyword>
<evidence type="ECO:0000256" key="1">
    <source>
        <dbReference type="SAM" id="Phobius"/>
    </source>
</evidence>
<keyword evidence="3" id="KW-1185">Reference proteome</keyword>
<sequence>MDAVTINVIWTVAIFVIFVAIVIWAYSKRSQKGFDEAANLVFDDDKSAQDKAQQNKRESSSNE</sequence>
<dbReference type="AlphaFoldDB" id="A0A0U3AKL1"/>
<keyword evidence="1" id="KW-0812">Transmembrane</keyword>
<dbReference type="RefSeq" id="WP_062479741.1">
    <property type="nucleotide sequence ID" value="NZ_CP013650.1"/>
</dbReference>
<dbReference type="EMBL" id="CP013650">
    <property type="protein sequence ID" value="ALS98498.1"/>
    <property type="molecule type" value="Genomic_DNA"/>
</dbReference>
<keyword evidence="1" id="KW-1133">Transmembrane helix</keyword>
<dbReference type="STRING" id="1526571.AT746_09645"/>
<gene>
    <name evidence="2" type="ORF">AT746_09645</name>
</gene>
<dbReference type="CDD" id="cd01324">
    <property type="entry name" value="cbb3_Oxidase_CcoQ"/>
    <property type="match status" value="1"/>
</dbReference>
<name>A0A0U3AKL1_9ALTE</name>
<dbReference type="Pfam" id="PF05545">
    <property type="entry name" value="FixQ"/>
    <property type="match status" value="1"/>
</dbReference>
<proteinExistence type="predicted"/>
<organism evidence="2 3">
    <name type="scientific">Lacimicrobium alkaliphilum</name>
    <dbReference type="NCBI Taxonomy" id="1526571"/>
    <lineage>
        <taxon>Bacteria</taxon>
        <taxon>Pseudomonadati</taxon>
        <taxon>Pseudomonadota</taxon>
        <taxon>Gammaproteobacteria</taxon>
        <taxon>Alteromonadales</taxon>
        <taxon>Alteromonadaceae</taxon>
        <taxon>Lacimicrobium</taxon>
    </lineage>
</organism>
<accession>A0A0U3AKL1</accession>
<dbReference type="KEGG" id="lal:AT746_09645"/>
<feature type="transmembrane region" description="Helical" evidence="1">
    <location>
        <begin position="6"/>
        <end position="26"/>
    </location>
</feature>
<dbReference type="InterPro" id="IPR008621">
    <property type="entry name" value="Cbb3-typ_cyt_oxidase_comp"/>
</dbReference>
<evidence type="ECO:0000313" key="3">
    <source>
        <dbReference type="Proteomes" id="UP000068447"/>
    </source>
</evidence>
<evidence type="ECO:0000313" key="2">
    <source>
        <dbReference type="EMBL" id="ALS98498.1"/>
    </source>
</evidence>
<protein>
    <submittedName>
        <fullName evidence="2">Cytochrome-c oxidase</fullName>
    </submittedName>
</protein>